<keyword evidence="6" id="KW-0995">Kinetochore</keyword>
<dbReference type="InterPro" id="IPR008685">
    <property type="entry name" value="Centromere_Mis12"/>
</dbReference>
<dbReference type="GO" id="GO:0000070">
    <property type="term" value="P:mitotic sister chromatid segregation"/>
    <property type="evidence" value="ECO:0007669"/>
    <property type="project" value="TreeGrafter"/>
</dbReference>
<proteinExistence type="inferred from homology"/>
<protein>
    <submittedName>
        <fullName evidence="12">Mis12 protein-domain-containing protein</fullName>
    </submittedName>
</protein>
<evidence type="ECO:0000256" key="10">
    <source>
        <dbReference type="SAM" id="Coils"/>
    </source>
</evidence>
<dbReference type="Proteomes" id="UP000193467">
    <property type="component" value="Unassembled WGS sequence"/>
</dbReference>
<evidence type="ECO:0000313" key="13">
    <source>
        <dbReference type="Proteomes" id="UP000193467"/>
    </source>
</evidence>
<comment type="caution">
    <text evidence="12">The sequence shown here is derived from an EMBL/GenBank/DDBJ whole genome shotgun (WGS) entry which is preliminary data.</text>
</comment>
<dbReference type="GO" id="GO:0051382">
    <property type="term" value="P:kinetochore assembly"/>
    <property type="evidence" value="ECO:0007669"/>
    <property type="project" value="TreeGrafter"/>
</dbReference>
<feature type="coiled-coil region" evidence="10">
    <location>
        <begin position="141"/>
        <end position="168"/>
    </location>
</feature>
<name>A0A1Y2FV98_9BASI</name>
<evidence type="ECO:0000256" key="11">
    <source>
        <dbReference type="SAM" id="MobiDB-lite"/>
    </source>
</evidence>
<keyword evidence="3" id="KW-0158">Chromosome</keyword>
<evidence type="ECO:0000256" key="9">
    <source>
        <dbReference type="ARBA" id="ARBA00023328"/>
    </source>
</evidence>
<evidence type="ECO:0000256" key="8">
    <source>
        <dbReference type="ARBA" id="ARBA00023306"/>
    </source>
</evidence>
<evidence type="ECO:0000256" key="6">
    <source>
        <dbReference type="ARBA" id="ARBA00022838"/>
    </source>
</evidence>
<keyword evidence="9" id="KW-0137">Centromere</keyword>
<evidence type="ECO:0000256" key="4">
    <source>
        <dbReference type="ARBA" id="ARBA00022618"/>
    </source>
</evidence>
<dbReference type="EMBL" id="MCGR01000013">
    <property type="protein sequence ID" value="ORY87487.1"/>
    <property type="molecule type" value="Genomic_DNA"/>
</dbReference>
<organism evidence="12 13">
    <name type="scientific">Leucosporidium creatinivorum</name>
    <dbReference type="NCBI Taxonomy" id="106004"/>
    <lineage>
        <taxon>Eukaryota</taxon>
        <taxon>Fungi</taxon>
        <taxon>Dikarya</taxon>
        <taxon>Basidiomycota</taxon>
        <taxon>Pucciniomycotina</taxon>
        <taxon>Microbotryomycetes</taxon>
        <taxon>Leucosporidiales</taxon>
        <taxon>Leucosporidium</taxon>
    </lineage>
</organism>
<accession>A0A1Y2FV98</accession>
<dbReference type="GO" id="GO:0051301">
    <property type="term" value="P:cell division"/>
    <property type="evidence" value="ECO:0007669"/>
    <property type="project" value="UniProtKB-KW"/>
</dbReference>
<keyword evidence="13" id="KW-1185">Reference proteome</keyword>
<sequence>MAPRASTAAAASSALDNLSPAELKAVKANLFTAQFKWAPETFAKGGMDLANTTMYAATRIVDESLQQLAVPPAEGEERPFTLEEDHIQKGIYRLETLLETSIDKHFDLFEIFVLRNTFTVQTDLIPYIALPHQEHIDESLKGKDEEAINEYEEELRLYEEELQKARELACAEEFVKRKVESVQEKAQEVGYMGGADPLSSRTQGLVLQLTLLQERLATLLETPSPPTQGPPPTEAEPWTSRAAFVNWAASAKVDALPAVPRESGSGTASEDVVITQLQENMERTGKQEDATSLLDSL</sequence>
<dbReference type="OrthoDB" id="1884855at2759"/>
<evidence type="ECO:0000313" key="12">
    <source>
        <dbReference type="EMBL" id="ORY87487.1"/>
    </source>
</evidence>
<dbReference type="AlphaFoldDB" id="A0A1Y2FV98"/>
<feature type="compositionally biased region" description="Basic and acidic residues" evidence="11">
    <location>
        <begin position="280"/>
        <end position="289"/>
    </location>
</feature>
<evidence type="ECO:0000256" key="7">
    <source>
        <dbReference type="ARBA" id="ARBA00023054"/>
    </source>
</evidence>
<dbReference type="PANTHER" id="PTHR14527">
    <property type="entry name" value="PROTEIN MIS12 HOMOLOG"/>
    <property type="match status" value="1"/>
</dbReference>
<evidence type="ECO:0000256" key="3">
    <source>
        <dbReference type="ARBA" id="ARBA00022454"/>
    </source>
</evidence>
<evidence type="ECO:0000256" key="5">
    <source>
        <dbReference type="ARBA" id="ARBA00022776"/>
    </source>
</evidence>
<dbReference type="GO" id="GO:0005634">
    <property type="term" value="C:nucleus"/>
    <property type="evidence" value="ECO:0007669"/>
    <property type="project" value="InterPro"/>
</dbReference>
<keyword evidence="5" id="KW-0498">Mitosis</keyword>
<reference evidence="12 13" key="1">
    <citation type="submission" date="2016-07" db="EMBL/GenBank/DDBJ databases">
        <title>Pervasive Adenine N6-methylation of Active Genes in Fungi.</title>
        <authorList>
            <consortium name="DOE Joint Genome Institute"/>
            <person name="Mondo S.J."/>
            <person name="Dannebaum R.O."/>
            <person name="Kuo R.C."/>
            <person name="Labutti K."/>
            <person name="Haridas S."/>
            <person name="Kuo A."/>
            <person name="Salamov A."/>
            <person name="Ahrendt S.R."/>
            <person name="Lipzen A."/>
            <person name="Sullivan W."/>
            <person name="Andreopoulos W.B."/>
            <person name="Clum A."/>
            <person name="Lindquist E."/>
            <person name="Daum C."/>
            <person name="Ramamoorthy G.K."/>
            <person name="Gryganskyi A."/>
            <person name="Culley D."/>
            <person name="Magnuson J.K."/>
            <person name="James T.Y."/>
            <person name="O'Malley M.A."/>
            <person name="Stajich J.E."/>
            <person name="Spatafora J.W."/>
            <person name="Visel A."/>
            <person name="Grigoriev I.V."/>
        </authorList>
    </citation>
    <scope>NUCLEOTIDE SEQUENCE [LARGE SCALE GENOMIC DNA]</scope>
    <source>
        <strain evidence="12 13">62-1032</strain>
    </source>
</reference>
<comment type="subcellular location">
    <subcellularLocation>
        <location evidence="1">Chromosome</location>
        <location evidence="1">Centromere</location>
        <location evidence="1">Kinetochore</location>
    </subcellularLocation>
</comment>
<comment type="similarity">
    <text evidence="2">Belongs to the mis12 family.</text>
</comment>
<dbReference type="Pfam" id="PF05859">
    <property type="entry name" value="Mis12"/>
    <property type="match status" value="1"/>
</dbReference>
<keyword evidence="7 10" id="KW-0175">Coiled coil</keyword>
<dbReference type="PANTHER" id="PTHR14527:SF2">
    <property type="entry name" value="PROTEIN MIS12 HOMOLOG"/>
    <property type="match status" value="1"/>
</dbReference>
<keyword evidence="4" id="KW-0132">Cell division</keyword>
<evidence type="ECO:0000256" key="2">
    <source>
        <dbReference type="ARBA" id="ARBA00008643"/>
    </source>
</evidence>
<keyword evidence="8" id="KW-0131">Cell cycle</keyword>
<dbReference type="GO" id="GO:0000444">
    <property type="term" value="C:MIS12/MIND type complex"/>
    <property type="evidence" value="ECO:0007669"/>
    <property type="project" value="TreeGrafter"/>
</dbReference>
<gene>
    <name evidence="12" type="ORF">BCR35DRAFT_351377</name>
</gene>
<evidence type="ECO:0000256" key="1">
    <source>
        <dbReference type="ARBA" id="ARBA00004629"/>
    </source>
</evidence>
<feature type="region of interest" description="Disordered" evidence="11">
    <location>
        <begin position="278"/>
        <end position="297"/>
    </location>
</feature>
<dbReference type="InParanoid" id="A0A1Y2FV98"/>